<dbReference type="Proteomes" id="UP001221208">
    <property type="component" value="Unassembled WGS sequence"/>
</dbReference>
<keyword evidence="1" id="KW-0472">Membrane</keyword>
<feature type="transmembrane region" description="Helical" evidence="1">
    <location>
        <begin position="77"/>
        <end position="99"/>
    </location>
</feature>
<sequence>MNRILLATASLAGFTAALHTFRGTLEISMPLMQSQLPQEVILLLYACWHLVTVALILSAASLFMAARSKDASQRSTVTLISSMWLGFGLVFIVVSLVYAGPAMLLALPQWVLLMPVGLLGLWGNARPAQAATR</sequence>
<keyword evidence="3" id="KW-1185">Reference proteome</keyword>
<evidence type="ECO:0008006" key="4">
    <source>
        <dbReference type="Google" id="ProtNLM"/>
    </source>
</evidence>
<dbReference type="RefSeq" id="WP_273673766.1">
    <property type="nucleotide sequence ID" value="NZ_JAQQXR010000010.1"/>
</dbReference>
<protein>
    <recommendedName>
        <fullName evidence="4">DUF423 domain-containing protein</fullName>
    </recommendedName>
</protein>
<dbReference type="EMBL" id="JAQQXR010000010">
    <property type="protein sequence ID" value="MDC8760153.1"/>
    <property type="molecule type" value="Genomic_DNA"/>
</dbReference>
<organism evidence="2 3">
    <name type="scientific">Janthinobacterium fluminis</name>
    <dbReference type="NCBI Taxonomy" id="2987524"/>
    <lineage>
        <taxon>Bacteria</taxon>
        <taxon>Pseudomonadati</taxon>
        <taxon>Pseudomonadota</taxon>
        <taxon>Betaproteobacteria</taxon>
        <taxon>Burkholderiales</taxon>
        <taxon>Oxalobacteraceae</taxon>
        <taxon>Janthinobacterium</taxon>
    </lineage>
</organism>
<keyword evidence="1" id="KW-0812">Transmembrane</keyword>
<accession>A0ABT5K6W6</accession>
<feature type="transmembrane region" description="Helical" evidence="1">
    <location>
        <begin position="105"/>
        <end position="125"/>
    </location>
</feature>
<comment type="caution">
    <text evidence="2">The sequence shown here is derived from an EMBL/GenBank/DDBJ whole genome shotgun (WGS) entry which is preliminary data.</text>
</comment>
<evidence type="ECO:0000256" key="1">
    <source>
        <dbReference type="SAM" id="Phobius"/>
    </source>
</evidence>
<gene>
    <name evidence="2" type="ORF">OIK44_21410</name>
</gene>
<keyword evidence="1" id="KW-1133">Transmembrane helix</keyword>
<reference evidence="2 3" key="1">
    <citation type="submission" date="2022-10" db="EMBL/GenBank/DDBJ databases">
        <title>Janthinobacterium sp. hw3 Genome sequencing.</title>
        <authorList>
            <person name="Park S."/>
        </authorList>
    </citation>
    <scope>NUCLEOTIDE SEQUENCE [LARGE SCALE GENOMIC DNA]</scope>
    <source>
        <strain evidence="3">hw3</strain>
    </source>
</reference>
<name>A0ABT5K6W6_9BURK</name>
<evidence type="ECO:0000313" key="2">
    <source>
        <dbReference type="EMBL" id="MDC8760153.1"/>
    </source>
</evidence>
<feature type="transmembrane region" description="Helical" evidence="1">
    <location>
        <begin position="41"/>
        <end position="65"/>
    </location>
</feature>
<proteinExistence type="predicted"/>
<evidence type="ECO:0000313" key="3">
    <source>
        <dbReference type="Proteomes" id="UP001221208"/>
    </source>
</evidence>